<feature type="transmembrane region" description="Helical" evidence="1">
    <location>
        <begin position="45"/>
        <end position="66"/>
    </location>
</feature>
<sequence length="160" mass="16176">MGIAALITWVVTAAGGFVMLGTWVAKGGLRQQAEASSPRSSFPPALIFGHFVLAAVGLLVWIVYLLLDKAVLAWIAFGLLVPVALLGFVMLARWLAVYRSRGAVTISTGGSTSAAGGTTAATTNGPAEGHFPVPVVVGHGLLAVATVVLVLLTALGVAGS</sequence>
<keyword evidence="1" id="KW-0472">Membrane</keyword>
<evidence type="ECO:0000256" key="1">
    <source>
        <dbReference type="SAM" id="Phobius"/>
    </source>
</evidence>
<feature type="transmembrane region" description="Helical" evidence="1">
    <location>
        <begin position="72"/>
        <end position="92"/>
    </location>
</feature>
<comment type="caution">
    <text evidence="2">The sequence shown here is derived from an EMBL/GenBank/DDBJ whole genome shotgun (WGS) entry which is preliminary data.</text>
</comment>
<keyword evidence="1" id="KW-1133">Transmembrane helix</keyword>
<evidence type="ECO:0000313" key="3">
    <source>
        <dbReference type="Proteomes" id="UP000298860"/>
    </source>
</evidence>
<gene>
    <name evidence="2" type="ORF">GTS_55520</name>
</gene>
<reference evidence="3" key="1">
    <citation type="submission" date="2019-04" db="EMBL/GenBank/DDBJ databases">
        <title>Draft genome sequence of Pseudonocardiaceae bacterium SL3-2-4.</title>
        <authorList>
            <person name="Ningsih F."/>
            <person name="Yokota A."/>
            <person name="Sakai Y."/>
            <person name="Nanatani K."/>
            <person name="Yabe S."/>
            <person name="Oetari A."/>
            <person name="Sjamsuridzal W."/>
        </authorList>
    </citation>
    <scope>NUCLEOTIDE SEQUENCE [LARGE SCALE GENOMIC DNA]</scope>
    <source>
        <strain evidence="3">SL3-2-4</strain>
    </source>
</reference>
<keyword evidence="3" id="KW-1185">Reference proteome</keyword>
<dbReference type="OrthoDB" id="4559777at2"/>
<accession>A0A4D4JI20</accession>
<feature type="transmembrane region" description="Helical" evidence="1">
    <location>
        <begin position="6"/>
        <end position="25"/>
    </location>
</feature>
<feature type="transmembrane region" description="Helical" evidence="1">
    <location>
        <begin position="136"/>
        <end position="158"/>
    </location>
</feature>
<organism evidence="2 3">
    <name type="scientific">Gandjariella thermophila</name>
    <dbReference type="NCBI Taxonomy" id="1931992"/>
    <lineage>
        <taxon>Bacteria</taxon>
        <taxon>Bacillati</taxon>
        <taxon>Actinomycetota</taxon>
        <taxon>Actinomycetes</taxon>
        <taxon>Pseudonocardiales</taxon>
        <taxon>Pseudonocardiaceae</taxon>
        <taxon>Gandjariella</taxon>
    </lineage>
</organism>
<keyword evidence="1" id="KW-0812">Transmembrane</keyword>
<dbReference type="EMBL" id="BJFL01000066">
    <property type="protein sequence ID" value="GDY33919.1"/>
    <property type="molecule type" value="Genomic_DNA"/>
</dbReference>
<protein>
    <submittedName>
        <fullName evidence="2">Uncharacterized protein</fullName>
    </submittedName>
</protein>
<evidence type="ECO:0000313" key="2">
    <source>
        <dbReference type="EMBL" id="GDY33919.1"/>
    </source>
</evidence>
<name>A0A4D4JI20_9PSEU</name>
<dbReference type="RefSeq" id="WP_137816825.1">
    <property type="nucleotide sequence ID" value="NZ_BJFL01000066.1"/>
</dbReference>
<dbReference type="AlphaFoldDB" id="A0A4D4JI20"/>
<dbReference type="Proteomes" id="UP000298860">
    <property type="component" value="Unassembled WGS sequence"/>
</dbReference>
<proteinExistence type="predicted"/>